<sequence length="401" mass="46003">MSENFSEIKQKTLERWILRVIPEGIQPLPNTTDFGCDSITFQFCLYNKKEHDEKFSKPLSINNVEALRANSILFDCEGHFIWKVGSSGKLEYPITKEEYNNAYSLIIWSNPFGSAAFKDGAYRKGVFIATSLKKTEEVRSNVLTHVIEMELQIIESVISFFIDLVIENSSGKSEFLKGLCDGLNNNKTRLKAFGKLGVISPSIGSNNTKWLANRNNTAENIYGTYYDSDTEVDLYDLDFWYSEYAKKKGDELQWGDTKISIYDFKEPIRQHYGAMLRIGNDAKIYSNEGFSNLDWGILSYQVGIGPDNAKMFANMDPSSRDEIQDDIATDEGYKLAINSASSNEKPVFFDRRKLFLNTVKTIQRTGGYYTHLEVQIHNEEEKAREERLRFESRKYTPQNKA</sequence>
<evidence type="ECO:0000313" key="1">
    <source>
        <dbReference type="EMBL" id="RXQ36745.1"/>
    </source>
</evidence>
<dbReference type="Proteomes" id="UP000290660">
    <property type="component" value="Unassembled WGS sequence"/>
</dbReference>
<accession>A0A3V8I0D2</accession>
<organism evidence="1 2">
    <name type="scientific">Salmonella enterica</name>
    <name type="common">Salmonella choleraesuis</name>
    <dbReference type="NCBI Taxonomy" id="28901"/>
    <lineage>
        <taxon>Bacteria</taxon>
        <taxon>Pseudomonadati</taxon>
        <taxon>Pseudomonadota</taxon>
        <taxon>Gammaproteobacteria</taxon>
        <taxon>Enterobacterales</taxon>
        <taxon>Enterobacteriaceae</taxon>
        <taxon>Salmonella</taxon>
    </lineage>
</organism>
<protein>
    <submittedName>
        <fullName evidence="1">Uncharacterized protein</fullName>
    </submittedName>
</protein>
<reference evidence="1 2" key="1">
    <citation type="submission" date="2018-12" db="EMBL/GenBank/DDBJ databases">
        <title>Identification of serotype of rogose Salmonella by whole genome sequencing.</title>
        <authorList>
            <person name="Sacchi C.T."/>
            <person name="Goncalves C.R."/>
            <person name="Tiba-Casas M.R."/>
        </authorList>
    </citation>
    <scope>NUCLEOTIDE SEQUENCE [LARGE SCALE GENOMIC DNA]</scope>
    <source>
        <strain evidence="1 2">169_17</strain>
    </source>
</reference>
<dbReference type="RefSeq" id="WP_127174482.1">
    <property type="nucleotide sequence ID" value="NZ_JASMSH010000007.1"/>
</dbReference>
<proteinExistence type="predicted"/>
<dbReference type="AlphaFoldDB" id="A0A3V8I0D2"/>
<comment type="caution">
    <text evidence="1">The sequence shown here is derived from an EMBL/GenBank/DDBJ whole genome shotgun (WGS) entry which is preliminary data.</text>
</comment>
<gene>
    <name evidence="1" type="ORF">EI538_05410</name>
</gene>
<dbReference type="EMBL" id="RSEO01000004">
    <property type="protein sequence ID" value="RXQ36745.1"/>
    <property type="molecule type" value="Genomic_DNA"/>
</dbReference>
<name>A0A3V8I0D2_SALER</name>
<evidence type="ECO:0000313" key="2">
    <source>
        <dbReference type="Proteomes" id="UP000290660"/>
    </source>
</evidence>